<evidence type="ECO:0000313" key="2">
    <source>
        <dbReference type="EMBL" id="CAI9723126.1"/>
    </source>
</evidence>
<dbReference type="EMBL" id="OX597818">
    <property type="protein sequence ID" value="CAI9723126.1"/>
    <property type="molecule type" value="Genomic_DNA"/>
</dbReference>
<reference evidence="2" key="1">
    <citation type="submission" date="2023-08" db="EMBL/GenBank/DDBJ databases">
        <authorList>
            <person name="Alioto T."/>
            <person name="Alioto T."/>
            <person name="Gomez Garrido J."/>
        </authorList>
    </citation>
    <scope>NUCLEOTIDE SEQUENCE</scope>
</reference>
<organism evidence="2 3">
    <name type="scientific">Octopus vulgaris</name>
    <name type="common">Common octopus</name>
    <dbReference type="NCBI Taxonomy" id="6645"/>
    <lineage>
        <taxon>Eukaryota</taxon>
        <taxon>Metazoa</taxon>
        <taxon>Spiralia</taxon>
        <taxon>Lophotrochozoa</taxon>
        <taxon>Mollusca</taxon>
        <taxon>Cephalopoda</taxon>
        <taxon>Coleoidea</taxon>
        <taxon>Octopodiformes</taxon>
        <taxon>Octopoda</taxon>
        <taxon>Incirrata</taxon>
        <taxon>Octopodidae</taxon>
        <taxon>Octopus</taxon>
    </lineage>
</organism>
<evidence type="ECO:0000256" key="1">
    <source>
        <dbReference type="SAM" id="MobiDB-lite"/>
    </source>
</evidence>
<dbReference type="AlphaFoldDB" id="A0AA36F2D0"/>
<feature type="region of interest" description="Disordered" evidence="1">
    <location>
        <begin position="1"/>
        <end position="31"/>
    </location>
</feature>
<sequence length="71" mass="7613">MDSAVENGGGGDGDDGDDGDGLNADLSVPLDDTVNCGNRIGKSFRVDVKQIKDYIGRRLPHHTEFKSTNLH</sequence>
<protein>
    <submittedName>
        <fullName evidence="2">Uncharacterized protein</fullName>
    </submittedName>
</protein>
<proteinExistence type="predicted"/>
<keyword evidence="3" id="KW-1185">Reference proteome</keyword>
<name>A0AA36F2D0_OCTVU</name>
<gene>
    <name evidence="2" type="ORF">OCTVUL_1B002491</name>
</gene>
<evidence type="ECO:0000313" key="3">
    <source>
        <dbReference type="Proteomes" id="UP001162480"/>
    </source>
</evidence>
<accession>A0AA36F2D0</accession>
<dbReference type="Proteomes" id="UP001162480">
    <property type="component" value="Chromosome 5"/>
</dbReference>